<keyword evidence="1" id="KW-0472">Membrane</keyword>
<reference evidence="2 3" key="1">
    <citation type="submission" date="2011-12" db="EMBL/GenBank/DDBJ databases">
        <authorList>
            <person name="Brinkac L."/>
            <person name="Radune D."/>
            <person name="Sanka R."/>
            <person name="Selengut J."/>
            <person name="DebRoy C."/>
            <person name="Feng P."/>
            <person name="Fratamico P.M."/>
            <person name="Kapur V."/>
            <person name="Kariyawasam S."/>
            <person name="Losada L."/>
            <person name="Nierman W.C."/>
            <person name="Nelson K."/>
        </authorList>
    </citation>
    <scope>NUCLEOTIDE SEQUENCE [LARGE SCALE GENOMIC DNA]</scope>
    <source>
        <strain evidence="2 3">4.0967</strain>
    </source>
</reference>
<evidence type="ECO:0000313" key="3">
    <source>
        <dbReference type="Proteomes" id="UP000003866"/>
    </source>
</evidence>
<comment type="caution">
    <text evidence="2">The sequence shown here is derived from an EMBL/GenBank/DDBJ whole genome shotgun (WGS) entry which is preliminary data.</text>
</comment>
<protein>
    <submittedName>
        <fullName evidence="2">Uncharacterized protein</fullName>
    </submittedName>
</protein>
<feature type="transmembrane region" description="Helical" evidence="1">
    <location>
        <begin position="45"/>
        <end position="62"/>
    </location>
</feature>
<dbReference type="Proteomes" id="UP000003866">
    <property type="component" value="Unassembled WGS sequence"/>
</dbReference>
<feature type="transmembrane region" description="Helical" evidence="1">
    <location>
        <begin position="7"/>
        <end position="25"/>
    </location>
</feature>
<feature type="transmembrane region" description="Helical" evidence="1">
    <location>
        <begin position="67"/>
        <end position="86"/>
    </location>
</feature>
<accession>A0AAN3V9Z7</accession>
<keyword evidence="1" id="KW-1133">Transmembrane helix</keyword>
<dbReference type="EMBL" id="AFAA02000007">
    <property type="protein sequence ID" value="EII37404.1"/>
    <property type="molecule type" value="Genomic_DNA"/>
</dbReference>
<keyword evidence="1" id="KW-0812">Transmembrane</keyword>
<name>A0AAN3V9Z7_ECOLX</name>
<evidence type="ECO:0000313" key="2">
    <source>
        <dbReference type="EMBL" id="EII37404.1"/>
    </source>
</evidence>
<evidence type="ECO:0000256" key="1">
    <source>
        <dbReference type="SAM" id="Phobius"/>
    </source>
</evidence>
<sequence length="113" mass="13488">MNIKKDKFINGVLFFWLIISSLYYLNAIFSGVDTLKYNEDLTQKIIKYIVCLVISLSILFIYKKFNYFFVLFFFLVPVCCFSPFQWCGNNLRNNNVDYCNYDQLLPDYSSIFL</sequence>
<proteinExistence type="predicted"/>
<dbReference type="AlphaFoldDB" id="A0AAN3V9Z7"/>
<gene>
    <name evidence="2" type="ORF">EC40967_5742</name>
</gene>
<organism evidence="2 3">
    <name type="scientific">Escherichia coli 4.0967</name>
    <dbReference type="NCBI Taxonomy" id="869687"/>
    <lineage>
        <taxon>Bacteria</taxon>
        <taxon>Pseudomonadati</taxon>
        <taxon>Pseudomonadota</taxon>
        <taxon>Gammaproteobacteria</taxon>
        <taxon>Enterobacterales</taxon>
        <taxon>Enterobacteriaceae</taxon>
        <taxon>Escherichia</taxon>
    </lineage>
</organism>